<keyword evidence="6 7" id="KW-0472">Membrane</keyword>
<dbReference type="InterPro" id="IPR035906">
    <property type="entry name" value="MetI-like_sf"/>
</dbReference>
<feature type="domain" description="ABC transmembrane type-1" evidence="8">
    <location>
        <begin position="71"/>
        <end position="282"/>
    </location>
</feature>
<feature type="transmembrane region" description="Helical" evidence="7">
    <location>
        <begin position="67"/>
        <end position="96"/>
    </location>
</feature>
<comment type="caution">
    <text evidence="9">The sequence shown here is derived from an EMBL/GenBank/DDBJ whole genome shotgun (WGS) entry which is preliminary data.</text>
</comment>
<organism evidence="9">
    <name type="scientific">Paenibacillus sp. SYP-B3998</name>
    <dbReference type="NCBI Taxonomy" id="2678564"/>
    <lineage>
        <taxon>Bacteria</taxon>
        <taxon>Bacillati</taxon>
        <taxon>Bacillota</taxon>
        <taxon>Bacilli</taxon>
        <taxon>Bacillales</taxon>
        <taxon>Paenibacillaceae</taxon>
        <taxon>Paenibacillus</taxon>
    </lineage>
</organism>
<evidence type="ECO:0000256" key="7">
    <source>
        <dbReference type="RuleBase" id="RU363032"/>
    </source>
</evidence>
<dbReference type="SUPFAM" id="SSF160964">
    <property type="entry name" value="MalF N-terminal region-like"/>
    <property type="match status" value="1"/>
</dbReference>
<protein>
    <submittedName>
        <fullName evidence="9">Sugar ABC transporter permease</fullName>
    </submittedName>
</protein>
<feature type="transmembrane region" description="Helical" evidence="7">
    <location>
        <begin position="108"/>
        <end position="129"/>
    </location>
</feature>
<dbReference type="PANTHER" id="PTHR30193:SF1">
    <property type="entry name" value="ABC TRANSPORTER PERMEASE PROTEIN YESP-RELATED"/>
    <property type="match status" value="1"/>
</dbReference>
<sequence length="298" mass="34028">MGASRGSRRESKYFYLFISPWIIGFTVFALFPIGASLYYSFTDYDIIHAPVFVGTSNYSELFQDRQFWNSIIVTLKYTCFSVPLTLLLSLGFAVLINQKVPFRGFFRTAMYFPSMISGVSMSLLFFWVFNPQAGLFNYGLSLLGVNPINWLLDEKYAMWALIIMSFWGMGAGMLIFLAGLQGVPVSLLEAARLDGAGRWRSFWNVTFPIISPVFLFQLIIGMIDSFQVFTQAYTMTQGGPNYSTWFYVYNIYVNAFKNFRYGYASAMSWLLLLAVMIVTFLIMKSSNRFVHYEGGSNS</sequence>
<evidence type="ECO:0000256" key="5">
    <source>
        <dbReference type="ARBA" id="ARBA00022989"/>
    </source>
</evidence>
<dbReference type="InterPro" id="IPR000515">
    <property type="entry name" value="MetI-like"/>
</dbReference>
<keyword evidence="3" id="KW-1003">Cell membrane</keyword>
<evidence type="ECO:0000256" key="4">
    <source>
        <dbReference type="ARBA" id="ARBA00022692"/>
    </source>
</evidence>
<reference evidence="9" key="1">
    <citation type="submission" date="2020-02" db="EMBL/GenBank/DDBJ databases">
        <authorList>
            <person name="Shen X.-R."/>
            <person name="Zhang Y.-X."/>
        </authorList>
    </citation>
    <scope>NUCLEOTIDE SEQUENCE</scope>
    <source>
        <strain evidence="9">SYP-B3998</strain>
    </source>
</reference>
<evidence type="ECO:0000256" key="6">
    <source>
        <dbReference type="ARBA" id="ARBA00023136"/>
    </source>
</evidence>
<dbReference type="Gene3D" id="1.10.3720.10">
    <property type="entry name" value="MetI-like"/>
    <property type="match status" value="1"/>
</dbReference>
<feature type="transmembrane region" description="Helical" evidence="7">
    <location>
        <begin position="261"/>
        <end position="283"/>
    </location>
</feature>
<feature type="transmembrane region" description="Helical" evidence="7">
    <location>
        <begin position="12"/>
        <end position="35"/>
    </location>
</feature>
<comment type="subcellular location">
    <subcellularLocation>
        <location evidence="1 7">Cell membrane</location>
        <topology evidence="1 7">Multi-pass membrane protein</topology>
    </subcellularLocation>
</comment>
<dbReference type="GO" id="GO:0005886">
    <property type="term" value="C:plasma membrane"/>
    <property type="evidence" value="ECO:0007669"/>
    <property type="project" value="UniProtKB-SubCell"/>
</dbReference>
<evidence type="ECO:0000256" key="1">
    <source>
        <dbReference type="ARBA" id="ARBA00004651"/>
    </source>
</evidence>
<gene>
    <name evidence="9" type="ORF">GK047_05100</name>
</gene>
<dbReference type="Pfam" id="PF00528">
    <property type="entry name" value="BPD_transp_1"/>
    <property type="match status" value="1"/>
</dbReference>
<dbReference type="EMBL" id="JAAIKC010000001">
    <property type="protein sequence ID" value="NEW05394.1"/>
    <property type="molecule type" value="Genomic_DNA"/>
</dbReference>
<proteinExistence type="inferred from homology"/>
<dbReference type="SUPFAM" id="SSF161098">
    <property type="entry name" value="MetI-like"/>
    <property type="match status" value="1"/>
</dbReference>
<dbReference type="InterPro" id="IPR051393">
    <property type="entry name" value="ABC_transporter_permease"/>
</dbReference>
<comment type="similarity">
    <text evidence="7">Belongs to the binding-protein-dependent transport system permease family.</text>
</comment>
<feature type="transmembrane region" description="Helical" evidence="7">
    <location>
        <begin position="201"/>
        <end position="223"/>
    </location>
</feature>
<dbReference type="CDD" id="cd06261">
    <property type="entry name" value="TM_PBP2"/>
    <property type="match status" value="1"/>
</dbReference>
<evidence type="ECO:0000313" key="9">
    <source>
        <dbReference type="EMBL" id="NEW05394.1"/>
    </source>
</evidence>
<evidence type="ECO:0000259" key="8">
    <source>
        <dbReference type="PROSITE" id="PS50928"/>
    </source>
</evidence>
<dbReference type="GO" id="GO:0055085">
    <property type="term" value="P:transmembrane transport"/>
    <property type="evidence" value="ECO:0007669"/>
    <property type="project" value="InterPro"/>
</dbReference>
<keyword evidence="4 7" id="KW-0812">Transmembrane</keyword>
<accession>A0A6G3ZUL3</accession>
<name>A0A6G3ZUL3_9BACL</name>
<evidence type="ECO:0000256" key="3">
    <source>
        <dbReference type="ARBA" id="ARBA00022475"/>
    </source>
</evidence>
<feature type="transmembrane region" description="Helical" evidence="7">
    <location>
        <begin position="156"/>
        <end position="180"/>
    </location>
</feature>
<dbReference type="PROSITE" id="PS50928">
    <property type="entry name" value="ABC_TM1"/>
    <property type="match status" value="1"/>
</dbReference>
<dbReference type="PANTHER" id="PTHR30193">
    <property type="entry name" value="ABC TRANSPORTER PERMEASE PROTEIN"/>
    <property type="match status" value="1"/>
</dbReference>
<evidence type="ECO:0000256" key="2">
    <source>
        <dbReference type="ARBA" id="ARBA00022448"/>
    </source>
</evidence>
<keyword evidence="5 7" id="KW-1133">Transmembrane helix</keyword>
<keyword evidence="2 7" id="KW-0813">Transport</keyword>
<dbReference type="AlphaFoldDB" id="A0A6G3ZUL3"/>